<name>A0A0F9PM52_9ZZZZ</name>
<protein>
    <submittedName>
        <fullName evidence="1">Uncharacterized protein</fullName>
    </submittedName>
</protein>
<gene>
    <name evidence="1" type="ORF">LCGC14_1199540</name>
</gene>
<dbReference type="EMBL" id="LAZR01006156">
    <property type="protein sequence ID" value="KKM94312.1"/>
    <property type="molecule type" value="Genomic_DNA"/>
</dbReference>
<organism evidence="1">
    <name type="scientific">marine sediment metagenome</name>
    <dbReference type="NCBI Taxonomy" id="412755"/>
    <lineage>
        <taxon>unclassified sequences</taxon>
        <taxon>metagenomes</taxon>
        <taxon>ecological metagenomes</taxon>
    </lineage>
</organism>
<proteinExistence type="predicted"/>
<sequence length="184" mass="21903">MSIVFRKFITRVGQESEFKPLKNQLLNSLKKESINKYKAYPRLLELMQGYWPQYKDRFRISHLLKDHHKEIFSLYLNSSFHFRKRGLSFEDPEAPTPVDFKLVFKYHYNTKEIKAVDEVIKELNIETKIESILKRIFIFAISSFAPLVEQIFKRPFAFQFFDITANALPNNEYEVVAIISGREQ</sequence>
<reference evidence="1" key="1">
    <citation type="journal article" date="2015" name="Nature">
        <title>Complex archaea that bridge the gap between prokaryotes and eukaryotes.</title>
        <authorList>
            <person name="Spang A."/>
            <person name="Saw J.H."/>
            <person name="Jorgensen S.L."/>
            <person name="Zaremba-Niedzwiedzka K."/>
            <person name="Martijn J."/>
            <person name="Lind A.E."/>
            <person name="van Eijk R."/>
            <person name="Schleper C."/>
            <person name="Guy L."/>
            <person name="Ettema T.J."/>
        </authorList>
    </citation>
    <scope>NUCLEOTIDE SEQUENCE</scope>
</reference>
<accession>A0A0F9PM52</accession>
<evidence type="ECO:0000313" key="1">
    <source>
        <dbReference type="EMBL" id="KKM94312.1"/>
    </source>
</evidence>
<dbReference type="AlphaFoldDB" id="A0A0F9PM52"/>
<comment type="caution">
    <text evidence="1">The sequence shown here is derived from an EMBL/GenBank/DDBJ whole genome shotgun (WGS) entry which is preliminary data.</text>
</comment>